<accession>A0A7S4AH32</accession>
<reference evidence="2" key="1">
    <citation type="submission" date="2021-01" db="EMBL/GenBank/DDBJ databases">
        <authorList>
            <person name="Corre E."/>
            <person name="Pelletier E."/>
            <person name="Niang G."/>
            <person name="Scheremetjew M."/>
            <person name="Finn R."/>
            <person name="Kale V."/>
            <person name="Holt S."/>
            <person name="Cochrane G."/>
            <person name="Meng A."/>
            <person name="Brown T."/>
            <person name="Cohen L."/>
        </authorList>
    </citation>
    <scope>NUCLEOTIDE SEQUENCE</scope>
    <source>
        <strain evidence="2">10249 10 AB</strain>
    </source>
</reference>
<evidence type="ECO:0000313" key="2">
    <source>
        <dbReference type="EMBL" id="CAE0715130.1"/>
    </source>
</evidence>
<dbReference type="AlphaFoldDB" id="A0A7S4AH32"/>
<feature type="region of interest" description="Disordered" evidence="1">
    <location>
        <begin position="1"/>
        <end position="82"/>
    </location>
</feature>
<name>A0A7S4AH32_9STRA</name>
<dbReference type="EMBL" id="HBIX01010430">
    <property type="protein sequence ID" value="CAE0715130.1"/>
    <property type="molecule type" value="Transcribed_RNA"/>
</dbReference>
<proteinExistence type="predicted"/>
<sequence length="329" mass="35807">MAGNKQLQEEVPPTPAKLQPVTSSPLKRNSDGEEKKGCNETNKNKRPKVVLDGPNSTAATDADTNAVDTTVATTSSSPNEGKSIAASISASATTGSSSASAKTNNEVLDLAETLGLKPGARIEVQWEIHNDTTEETEDENDGKKITTAATENTATSGDDAASPSPNETATTVSIHWWKAELLEYDGRTTDSVAVRSLLYEARPDLGFPEPSREDVVFLGKDVLVASTDVDSGDWENNPDAVRQMPYRRVNGEEVFYYNDDQLDEQLNDLLMGAFQKNQRAWKAMPAAQQAIIAEKIQQKKEQLKQVLQAEAKHKVITSETIKDILARTF</sequence>
<evidence type="ECO:0000256" key="1">
    <source>
        <dbReference type="SAM" id="MobiDB-lite"/>
    </source>
</evidence>
<gene>
    <name evidence="2" type="ORF">PAUS00366_LOCUS7882</name>
</gene>
<feature type="compositionally biased region" description="Basic and acidic residues" evidence="1">
    <location>
        <begin position="28"/>
        <end position="38"/>
    </location>
</feature>
<organism evidence="2">
    <name type="scientific">Pseudo-nitzschia australis</name>
    <dbReference type="NCBI Taxonomy" id="44445"/>
    <lineage>
        <taxon>Eukaryota</taxon>
        <taxon>Sar</taxon>
        <taxon>Stramenopiles</taxon>
        <taxon>Ochrophyta</taxon>
        <taxon>Bacillariophyta</taxon>
        <taxon>Bacillariophyceae</taxon>
        <taxon>Bacillariophycidae</taxon>
        <taxon>Bacillariales</taxon>
        <taxon>Bacillariaceae</taxon>
        <taxon>Pseudo-nitzschia</taxon>
    </lineage>
</organism>
<protein>
    <submittedName>
        <fullName evidence="2">Uncharacterized protein</fullName>
    </submittedName>
</protein>
<feature type="compositionally biased region" description="Low complexity" evidence="1">
    <location>
        <begin position="55"/>
        <end position="82"/>
    </location>
</feature>